<evidence type="ECO:0000313" key="2">
    <source>
        <dbReference type="Proteomes" id="UP000789405"/>
    </source>
</evidence>
<proteinExistence type="predicted"/>
<dbReference type="OrthoDB" id="2354864at2759"/>
<evidence type="ECO:0000313" key="1">
    <source>
        <dbReference type="EMBL" id="CAG8812034.1"/>
    </source>
</evidence>
<dbReference type="AlphaFoldDB" id="A0A9N9K644"/>
<gene>
    <name evidence="1" type="ORF">DERYTH_LOCUS25555</name>
</gene>
<name>A0A9N9K644_9GLOM</name>
<accession>A0A9N9K644</accession>
<organism evidence="1 2">
    <name type="scientific">Dentiscutata erythropus</name>
    <dbReference type="NCBI Taxonomy" id="1348616"/>
    <lineage>
        <taxon>Eukaryota</taxon>
        <taxon>Fungi</taxon>
        <taxon>Fungi incertae sedis</taxon>
        <taxon>Mucoromycota</taxon>
        <taxon>Glomeromycotina</taxon>
        <taxon>Glomeromycetes</taxon>
        <taxon>Diversisporales</taxon>
        <taxon>Gigasporaceae</taxon>
        <taxon>Dentiscutata</taxon>
    </lineage>
</organism>
<dbReference type="EMBL" id="CAJVPY010048291">
    <property type="protein sequence ID" value="CAG8812034.1"/>
    <property type="molecule type" value="Genomic_DNA"/>
</dbReference>
<keyword evidence="2" id="KW-1185">Reference proteome</keyword>
<protein>
    <submittedName>
        <fullName evidence="1">4771_t:CDS:1</fullName>
    </submittedName>
</protein>
<comment type="caution">
    <text evidence="1">The sequence shown here is derived from an EMBL/GenBank/DDBJ whole genome shotgun (WGS) entry which is preliminary data.</text>
</comment>
<sequence length="59" mass="6967">LLLTMQSELDLLEEEAKLLDKKASLDTSWYKDVKKLEDIVNRDRKKRTLCQDNGIFLLE</sequence>
<feature type="non-terminal residue" evidence="1">
    <location>
        <position position="1"/>
    </location>
</feature>
<dbReference type="Proteomes" id="UP000789405">
    <property type="component" value="Unassembled WGS sequence"/>
</dbReference>
<reference evidence="1" key="1">
    <citation type="submission" date="2021-06" db="EMBL/GenBank/DDBJ databases">
        <authorList>
            <person name="Kallberg Y."/>
            <person name="Tangrot J."/>
            <person name="Rosling A."/>
        </authorList>
    </citation>
    <scope>NUCLEOTIDE SEQUENCE</scope>
    <source>
        <strain evidence="1">MA453B</strain>
    </source>
</reference>
<feature type="non-terminal residue" evidence="1">
    <location>
        <position position="59"/>
    </location>
</feature>